<keyword evidence="6" id="KW-0804">Transcription</keyword>
<evidence type="ECO:0000256" key="1">
    <source>
        <dbReference type="ARBA" id="ARBA00010467"/>
    </source>
</evidence>
<feature type="region of interest" description="Disordered" evidence="9">
    <location>
        <begin position="104"/>
        <end position="126"/>
    </location>
</feature>
<evidence type="ECO:0000313" key="13">
    <source>
        <dbReference type="EMBL" id="KZM27439.1"/>
    </source>
</evidence>
<dbReference type="GO" id="GO:0031848">
    <property type="term" value="P:protection from non-homologous end joining at telomere"/>
    <property type="evidence" value="ECO:0007669"/>
    <property type="project" value="TreeGrafter"/>
</dbReference>
<feature type="domain" description="TRF2-interacting telomeric protein/Rap1 C-terminal" evidence="11">
    <location>
        <begin position="635"/>
        <end position="717"/>
    </location>
</feature>
<organism evidence="13 14">
    <name type="scientific">Didymella rabiei</name>
    <name type="common">Chickpea ascochyta blight fungus</name>
    <name type="synonym">Mycosphaerella rabiei</name>
    <dbReference type="NCBI Taxonomy" id="5454"/>
    <lineage>
        <taxon>Eukaryota</taxon>
        <taxon>Fungi</taxon>
        <taxon>Dikarya</taxon>
        <taxon>Ascomycota</taxon>
        <taxon>Pezizomycotina</taxon>
        <taxon>Dothideomycetes</taxon>
        <taxon>Pleosporomycetidae</taxon>
        <taxon>Pleosporales</taxon>
        <taxon>Pleosporineae</taxon>
        <taxon>Didymellaceae</taxon>
        <taxon>Ascochyta</taxon>
    </lineage>
</organism>
<dbReference type="GO" id="GO:0010833">
    <property type="term" value="P:telomere maintenance via telomere lengthening"/>
    <property type="evidence" value="ECO:0007669"/>
    <property type="project" value="UniProtKB-UniRule"/>
</dbReference>
<dbReference type="Pfam" id="PF16589">
    <property type="entry name" value="BRCT_2"/>
    <property type="match status" value="1"/>
</dbReference>
<comment type="caution">
    <text evidence="13">The sequence shown here is derived from an EMBL/GenBank/DDBJ whole genome shotgun (WGS) entry which is preliminary data.</text>
</comment>
<dbReference type="GO" id="GO:0005654">
    <property type="term" value="C:nucleoplasm"/>
    <property type="evidence" value="ECO:0007669"/>
    <property type="project" value="UniProtKB-ARBA"/>
</dbReference>
<feature type="domain" description="BRCT" evidence="12">
    <location>
        <begin position="31"/>
        <end position="104"/>
    </location>
</feature>
<feature type="compositionally biased region" description="Basic and acidic residues" evidence="9">
    <location>
        <begin position="202"/>
        <end position="213"/>
    </location>
</feature>
<dbReference type="CDD" id="cd11655">
    <property type="entry name" value="rap1_myb-like"/>
    <property type="match status" value="1"/>
</dbReference>
<dbReference type="PANTHER" id="PTHR16466">
    <property type="entry name" value="TELOMERE REPEAT-BINDING FACTOR 2-INTERACTING PROTEIN 1"/>
    <property type="match status" value="1"/>
</dbReference>
<evidence type="ECO:0000256" key="8">
    <source>
        <dbReference type="RuleBase" id="RU367107"/>
    </source>
</evidence>
<feature type="region of interest" description="Disordered" evidence="9">
    <location>
        <begin position="185"/>
        <end position="213"/>
    </location>
</feature>
<feature type="compositionally biased region" description="Low complexity" evidence="9">
    <location>
        <begin position="603"/>
        <end position="616"/>
    </location>
</feature>
<dbReference type="InterPro" id="IPR015010">
    <property type="entry name" value="TERF2IP_Myb"/>
</dbReference>
<evidence type="ECO:0000313" key="14">
    <source>
        <dbReference type="Proteomes" id="UP000076837"/>
    </source>
</evidence>
<dbReference type="PANTHER" id="PTHR16466:SF6">
    <property type="entry name" value="TELOMERIC REPEAT-BINDING FACTOR 2-INTERACTING PROTEIN 1"/>
    <property type="match status" value="1"/>
</dbReference>
<dbReference type="Pfam" id="PF08914">
    <property type="entry name" value="Myb_Rap1"/>
    <property type="match status" value="1"/>
</dbReference>
<accession>A0A163L1X3</accession>
<comment type="subcellular location">
    <subcellularLocation>
        <location evidence="8">Nucleus</location>
    </subcellularLocation>
    <subcellularLocation>
        <location evidence="8">Chromosome</location>
        <location evidence="8">Telomere</location>
    </subcellularLocation>
</comment>
<feature type="region of interest" description="Disordered" evidence="9">
    <location>
        <begin position="356"/>
        <end position="375"/>
    </location>
</feature>
<evidence type="ECO:0000256" key="7">
    <source>
        <dbReference type="ARBA" id="ARBA00023242"/>
    </source>
</evidence>
<keyword evidence="5" id="KW-0010">Activator</keyword>
<feature type="compositionally biased region" description="Low complexity" evidence="9">
    <location>
        <begin position="330"/>
        <end position="340"/>
    </location>
</feature>
<keyword evidence="3 8" id="KW-0779">Telomere</keyword>
<feature type="region of interest" description="Disordered" evidence="9">
    <location>
        <begin position="435"/>
        <end position="457"/>
    </location>
</feature>
<gene>
    <name evidence="13" type="ORF">ST47_g1393</name>
</gene>
<keyword evidence="4" id="KW-0805">Transcription regulation</keyword>
<feature type="region of interest" description="Disordered" evidence="9">
    <location>
        <begin position="322"/>
        <end position="347"/>
    </location>
</feature>
<comment type="similarity">
    <text evidence="1 8">Belongs to the RAP1 family.</text>
</comment>
<dbReference type="InterPro" id="IPR001357">
    <property type="entry name" value="BRCT_dom"/>
</dbReference>
<evidence type="ECO:0000256" key="6">
    <source>
        <dbReference type="ARBA" id="ARBA00023163"/>
    </source>
</evidence>
<evidence type="ECO:0000256" key="3">
    <source>
        <dbReference type="ARBA" id="ARBA00022895"/>
    </source>
</evidence>
<dbReference type="GO" id="GO:0042162">
    <property type="term" value="F:telomeric DNA binding"/>
    <property type="evidence" value="ECO:0007669"/>
    <property type="project" value="TreeGrafter"/>
</dbReference>
<dbReference type="EMBL" id="JYNV01000065">
    <property type="protein sequence ID" value="KZM27439.1"/>
    <property type="molecule type" value="Genomic_DNA"/>
</dbReference>
<name>A0A163L1X3_DIDRA</name>
<comment type="function">
    <text evidence="8">Involved in the regulation of telomere length, clustering and has a specific role in telomere position effect (TPE).</text>
</comment>
<dbReference type="Gene3D" id="1.10.10.60">
    <property type="entry name" value="Homeodomain-like"/>
    <property type="match status" value="1"/>
</dbReference>
<evidence type="ECO:0000256" key="5">
    <source>
        <dbReference type="ARBA" id="ARBA00023159"/>
    </source>
</evidence>
<evidence type="ECO:0000256" key="9">
    <source>
        <dbReference type="SAM" id="MobiDB-lite"/>
    </source>
</evidence>
<keyword evidence="2 8" id="KW-0158">Chromosome</keyword>
<feature type="domain" description="TERF2-interacting telomeric protein 1 Myb" evidence="10">
    <location>
        <begin position="130"/>
        <end position="186"/>
    </location>
</feature>
<feature type="compositionally biased region" description="Polar residues" evidence="9">
    <location>
        <begin position="524"/>
        <end position="549"/>
    </location>
</feature>
<dbReference type="Proteomes" id="UP000076837">
    <property type="component" value="Unassembled WGS sequence"/>
</dbReference>
<feature type="region of interest" description="Disordered" evidence="9">
    <location>
        <begin position="498"/>
        <end position="621"/>
    </location>
</feature>
<sequence length="721" mass="80588">MTTPQVHLTTMAASVVYDNVAEGVKLETGRLFESRKFWVAQHVPHRSALLDLIRANGGHITLLEKQADWMIADHFRKGCPPASISYEFVHKSVAKGEILDPSDFPAGPRIGTARDPGSLVRPAKGARNAYTPDEDRILYNWVKDAAAAGVATSGNELYKQLEQKCPRHTWQSWRDRYLKQLQGRPASAFSVPADTPPSDQSSRADEAPVEKKEALVKDKEQVWSTTEPEACISEEQAASDEYTVKQLAATFSTEDWEELYALVDHIDNLSKDTLSYQASWANWAKDMDNQTAAQWQQYYEKIVRPQWLRDPVSKRERIRKRVEEKHLNDSSSPNKSQSWSQAQDKTVDALQTAPDALRSDSRLESDLTAQHETPNYIRDGYESAFKRIRGDLDDVPEAAEAVRPAKRRRVSLSPTLVKMEEPVDVVGAREQPLKIPSTTSSRQTSAEPQLSEVTHPHAQVIDEADDTESLLSEDGFAHLPRPPIVLQDEDDLESTASSIDLAHIAPLPRPLQVPETEEDDEHLPSNTPTPRASKYTTFDTQANLSSPSQLPRPPVDSSPPHHPESDASTTQSIEEFRRSLLEDDPSTQTERRLPRLPRPASPTPSTTSSASSTTSADPDEPLLADEIDDFFTSQHAAGFSDEFIAKALKRTRFRPGLATAVLEAWKHGLPLPSQRGIWSAEDDEQVERGDGLCLARLAEKHTLDGWGGITERLNWLRAWRQ</sequence>
<keyword evidence="14" id="KW-1185">Reference proteome</keyword>
<dbReference type="SUPFAM" id="SSF46689">
    <property type="entry name" value="Homeodomain-like"/>
    <property type="match status" value="1"/>
</dbReference>
<dbReference type="InterPro" id="IPR021661">
    <property type="entry name" value="Rap1_C"/>
</dbReference>
<dbReference type="InterPro" id="IPR009057">
    <property type="entry name" value="Homeodomain-like_sf"/>
</dbReference>
<proteinExistence type="inferred from homology"/>
<dbReference type="Pfam" id="PF11626">
    <property type="entry name" value="Rap1_C"/>
    <property type="match status" value="1"/>
</dbReference>
<feature type="compositionally biased region" description="Polar residues" evidence="9">
    <location>
        <begin position="436"/>
        <end position="452"/>
    </location>
</feature>
<dbReference type="InterPro" id="IPR039595">
    <property type="entry name" value="TE2IP/Rap1"/>
</dbReference>
<protein>
    <recommendedName>
        <fullName evidence="8">DNA-binding protein RAP1</fullName>
    </recommendedName>
</protein>
<dbReference type="AlphaFoldDB" id="A0A163L1X3"/>
<keyword evidence="7 8" id="KW-0539">Nucleus</keyword>
<dbReference type="STRING" id="5454.A0A163L1X3"/>
<evidence type="ECO:0000259" key="12">
    <source>
        <dbReference type="Pfam" id="PF16589"/>
    </source>
</evidence>
<evidence type="ECO:0000259" key="10">
    <source>
        <dbReference type="Pfam" id="PF08914"/>
    </source>
</evidence>
<evidence type="ECO:0000256" key="2">
    <source>
        <dbReference type="ARBA" id="ARBA00022454"/>
    </source>
</evidence>
<evidence type="ECO:0000256" key="4">
    <source>
        <dbReference type="ARBA" id="ARBA00023015"/>
    </source>
</evidence>
<evidence type="ECO:0000259" key="11">
    <source>
        <dbReference type="Pfam" id="PF11626"/>
    </source>
</evidence>
<dbReference type="GO" id="GO:0070187">
    <property type="term" value="C:shelterin complex"/>
    <property type="evidence" value="ECO:0007669"/>
    <property type="project" value="TreeGrafter"/>
</dbReference>
<dbReference type="FunFam" id="1.10.10.60:FF:000246">
    <property type="entry name" value="Telomeric repeat-binding factor 2-interacting protein 1"/>
    <property type="match status" value="1"/>
</dbReference>
<reference evidence="13 14" key="1">
    <citation type="journal article" date="2016" name="Sci. Rep.">
        <title>Draft genome sequencing and secretome analysis of fungal phytopathogen Ascochyta rabiei provides insight into the necrotrophic effector repertoire.</title>
        <authorList>
            <person name="Verma S."/>
            <person name="Gazara R.K."/>
            <person name="Nizam S."/>
            <person name="Parween S."/>
            <person name="Chattopadhyay D."/>
            <person name="Verma P.K."/>
        </authorList>
    </citation>
    <scope>NUCLEOTIDE SEQUENCE [LARGE SCALE GENOMIC DNA]</scope>
    <source>
        <strain evidence="13 14">ArDII</strain>
    </source>
</reference>
<comment type="subunit">
    <text evidence="8">Homodimer.</text>
</comment>